<evidence type="ECO:0000256" key="2">
    <source>
        <dbReference type="ARBA" id="ARBA00006898"/>
    </source>
</evidence>
<dbReference type="EMBL" id="KZ819334">
    <property type="protein sequence ID" value="PWN18781.1"/>
    <property type="molecule type" value="Genomic_DNA"/>
</dbReference>
<dbReference type="GeneID" id="37011605"/>
<evidence type="ECO:0000256" key="6">
    <source>
        <dbReference type="ARBA" id="ARBA00023242"/>
    </source>
</evidence>
<dbReference type="RefSeq" id="XP_025345941.1">
    <property type="nucleotide sequence ID" value="XM_025489871.1"/>
</dbReference>
<dbReference type="AlphaFoldDB" id="A0A316U2R3"/>
<feature type="domain" description="RNA polymerase Rpb4/RPC9 core" evidence="7">
    <location>
        <begin position="1"/>
        <end position="158"/>
    </location>
</feature>
<feature type="non-terminal residue" evidence="8">
    <location>
        <position position="160"/>
    </location>
</feature>
<gene>
    <name evidence="8" type="ORF">BCV69DRAFT_233772</name>
</gene>
<dbReference type="Gene3D" id="1.20.1250.40">
    <property type="match status" value="1"/>
</dbReference>
<dbReference type="PANTHER" id="PTHR15561">
    <property type="entry name" value="CALCITONIN GENE-RELATED PEPTIDE-RECEPTOR COMPONENT PROTEIN"/>
    <property type="match status" value="1"/>
</dbReference>
<dbReference type="GO" id="GO:0006384">
    <property type="term" value="P:transcription initiation at RNA polymerase III promoter"/>
    <property type="evidence" value="ECO:0007669"/>
    <property type="project" value="InterPro"/>
</dbReference>
<dbReference type="Proteomes" id="UP000245942">
    <property type="component" value="Unassembled WGS sequence"/>
</dbReference>
<evidence type="ECO:0000256" key="1">
    <source>
        <dbReference type="ARBA" id="ARBA00004123"/>
    </source>
</evidence>
<organism evidence="8 9">
    <name type="scientific">Pseudomicrostroma glucosiphilum</name>
    <dbReference type="NCBI Taxonomy" id="1684307"/>
    <lineage>
        <taxon>Eukaryota</taxon>
        <taxon>Fungi</taxon>
        <taxon>Dikarya</taxon>
        <taxon>Basidiomycota</taxon>
        <taxon>Ustilaginomycotina</taxon>
        <taxon>Exobasidiomycetes</taxon>
        <taxon>Microstromatales</taxon>
        <taxon>Microstromatales incertae sedis</taxon>
        <taxon>Pseudomicrostroma</taxon>
    </lineage>
</organism>
<dbReference type="Pfam" id="PF03874">
    <property type="entry name" value="RNA_pol_Rpb4"/>
    <property type="match status" value="1"/>
</dbReference>
<keyword evidence="9" id="KW-1185">Reference proteome</keyword>
<dbReference type="GO" id="GO:0005666">
    <property type="term" value="C:RNA polymerase III complex"/>
    <property type="evidence" value="ECO:0007669"/>
    <property type="project" value="InterPro"/>
</dbReference>
<protein>
    <recommendedName>
        <fullName evidence="3">DNA-directed RNA polymerase III subunit RPC9</fullName>
    </recommendedName>
</protein>
<comment type="similarity">
    <text evidence="2">Belongs to the eukaryotic RPC9 RNA polymerase subunit family.</text>
</comment>
<dbReference type="InterPro" id="IPR038324">
    <property type="entry name" value="Rpb4/RPC9_sf"/>
</dbReference>
<evidence type="ECO:0000256" key="4">
    <source>
        <dbReference type="ARBA" id="ARBA00022478"/>
    </source>
</evidence>
<evidence type="ECO:0000313" key="9">
    <source>
        <dbReference type="Proteomes" id="UP000245942"/>
    </source>
</evidence>
<dbReference type="InterPro" id="IPR005574">
    <property type="entry name" value="Rpb4/RPC9"/>
</dbReference>
<dbReference type="SUPFAM" id="SSF47819">
    <property type="entry name" value="HRDC-like"/>
    <property type="match status" value="1"/>
</dbReference>
<dbReference type="SMART" id="SM00657">
    <property type="entry name" value="RPOL4c"/>
    <property type="match status" value="1"/>
</dbReference>
<evidence type="ECO:0000313" key="8">
    <source>
        <dbReference type="EMBL" id="PWN18781.1"/>
    </source>
</evidence>
<keyword evidence="4" id="KW-0240">DNA-directed RNA polymerase</keyword>
<dbReference type="GO" id="GO:0000166">
    <property type="term" value="F:nucleotide binding"/>
    <property type="evidence" value="ECO:0007669"/>
    <property type="project" value="InterPro"/>
</dbReference>
<name>A0A316U2R3_9BASI</name>
<reference evidence="8 9" key="1">
    <citation type="journal article" date="2018" name="Mol. Biol. Evol.">
        <title>Broad Genomic Sampling Reveals a Smut Pathogenic Ancestry of the Fungal Clade Ustilaginomycotina.</title>
        <authorList>
            <person name="Kijpornyongpan T."/>
            <person name="Mondo S.J."/>
            <person name="Barry K."/>
            <person name="Sandor L."/>
            <person name="Lee J."/>
            <person name="Lipzen A."/>
            <person name="Pangilinan J."/>
            <person name="LaButti K."/>
            <person name="Hainaut M."/>
            <person name="Henrissat B."/>
            <person name="Grigoriev I.V."/>
            <person name="Spatafora J.W."/>
            <person name="Aime M.C."/>
        </authorList>
    </citation>
    <scope>NUCLEOTIDE SEQUENCE [LARGE SCALE GENOMIC DNA]</scope>
    <source>
        <strain evidence="8 9">MCA 4718</strain>
    </source>
</reference>
<accession>A0A316U2R3</accession>
<evidence type="ECO:0000256" key="5">
    <source>
        <dbReference type="ARBA" id="ARBA00023163"/>
    </source>
</evidence>
<evidence type="ECO:0000256" key="3">
    <source>
        <dbReference type="ARBA" id="ARBA00016672"/>
    </source>
</evidence>
<dbReference type="OrthoDB" id="1746530at2759"/>
<dbReference type="PANTHER" id="PTHR15561:SF0">
    <property type="entry name" value="DNA-DIRECTED RNA POLYMERASE III SUBUNIT RPC9"/>
    <property type="match status" value="1"/>
</dbReference>
<evidence type="ECO:0000259" key="7">
    <source>
        <dbReference type="SMART" id="SM00657"/>
    </source>
</evidence>
<sequence length="160" mass="18039">MKVLNARTALLSDYEVLSLLQEMEADQQQGNERSSRIAEGDADDAEKRLMEKMAKVPQNLRTIQYEILSTLSQPYRPAAHQQADHIRSFHVALKAAGFIGDEILPDRALTKAERLQLVNNAPRSLVELHTLVEELGERFTESQIEELMNLVATHIPIPPT</sequence>
<proteinExistence type="inferred from homology"/>
<dbReference type="InterPro" id="IPR010997">
    <property type="entry name" value="HRDC-like_sf"/>
</dbReference>
<dbReference type="STRING" id="1684307.A0A316U2R3"/>
<keyword evidence="5" id="KW-0804">Transcription</keyword>
<keyword evidence="6" id="KW-0539">Nucleus</keyword>
<dbReference type="InterPro" id="IPR038846">
    <property type="entry name" value="RPC9"/>
</dbReference>
<dbReference type="InterPro" id="IPR006590">
    <property type="entry name" value="RNA_pol_Rpb4/RPC9_core"/>
</dbReference>
<comment type="subcellular location">
    <subcellularLocation>
        <location evidence="1">Nucleus</location>
    </subcellularLocation>
</comment>